<dbReference type="GO" id="GO:0036038">
    <property type="term" value="C:MKS complex"/>
    <property type="evidence" value="ECO:0007669"/>
    <property type="project" value="InterPro"/>
</dbReference>
<accession>A0A2R5L440</accession>
<dbReference type="PANTHER" id="PTHR21274:SF0">
    <property type="entry name" value="MECKELIN"/>
    <property type="match status" value="1"/>
</dbReference>
<dbReference type="AlphaFoldDB" id="A0A2R5L440"/>
<organism evidence="1">
    <name type="scientific">Ornithodoros turicata</name>
    <dbReference type="NCBI Taxonomy" id="34597"/>
    <lineage>
        <taxon>Eukaryota</taxon>
        <taxon>Metazoa</taxon>
        <taxon>Ecdysozoa</taxon>
        <taxon>Arthropoda</taxon>
        <taxon>Chelicerata</taxon>
        <taxon>Arachnida</taxon>
        <taxon>Acari</taxon>
        <taxon>Parasitiformes</taxon>
        <taxon>Ixodida</taxon>
        <taxon>Ixodoidea</taxon>
        <taxon>Argasidae</taxon>
        <taxon>Ornithodorinae</taxon>
        <taxon>Ornithodoros</taxon>
    </lineage>
</organism>
<sequence>MKEMHELLRREEEDLCGHRGLLPDTDQQTFQMTLPSAVFEQYRRLRKPLTTYSQGPDRMQIAEGHLSRADIETVVNTYAVITKFLSAFIDHSVKELDYTVKDRALVEKLLDIELHDGYDRAAFYNDSGYSFGAVIYHGLELTLLLFDLLLFCVIDLACHDFVLAAALTLCIDKVIQGFRQVLGRRNLVKKALVDERFLW</sequence>
<protein>
    <submittedName>
        <fullName evidence="1">Uncharacterized protein</fullName>
    </submittedName>
</protein>
<proteinExistence type="predicted"/>
<dbReference type="EMBL" id="GGLE01000109">
    <property type="protein sequence ID" value="MBY04235.1"/>
    <property type="molecule type" value="Transcribed_RNA"/>
</dbReference>
<dbReference type="GO" id="GO:0060271">
    <property type="term" value="P:cilium assembly"/>
    <property type="evidence" value="ECO:0007669"/>
    <property type="project" value="InterPro"/>
</dbReference>
<reference evidence="1" key="1">
    <citation type="submission" date="2018-03" db="EMBL/GenBank/DDBJ databases">
        <title>The relapsing fever spirochete Borrelia turicatae persists in the highly oxidative environment of its soft-bodied tick vector.</title>
        <authorList>
            <person name="Bourret T.J."/>
            <person name="Boyle W.K."/>
            <person name="Valenzuela J.G."/>
            <person name="Oliveira F."/>
            <person name="Lopez J.E."/>
        </authorList>
    </citation>
    <scope>NUCLEOTIDE SEQUENCE</scope>
    <source>
        <strain evidence="1">Kansas strain/isolate</strain>
        <tissue evidence="1">Salivary glands</tissue>
    </source>
</reference>
<dbReference type="PANTHER" id="PTHR21274">
    <property type="entry name" value="MECKELIN"/>
    <property type="match status" value="1"/>
</dbReference>
<evidence type="ECO:0000313" key="1">
    <source>
        <dbReference type="EMBL" id="MBY04235.1"/>
    </source>
</evidence>
<dbReference type="Pfam" id="PF09773">
    <property type="entry name" value="Meckelin"/>
    <property type="match status" value="1"/>
</dbReference>
<name>A0A2R5L440_9ACAR</name>
<dbReference type="InterPro" id="IPR019170">
    <property type="entry name" value="Meckelin"/>
</dbReference>